<name>A0AAE3QDD4_9HYPH</name>
<dbReference type="PANTHER" id="PTHR35530:SF2">
    <property type="entry name" value="BSL4019 PROTEIN"/>
    <property type="match status" value="1"/>
</dbReference>
<dbReference type="EMBL" id="JALDYZ010000006">
    <property type="protein sequence ID" value="MDI7922891.1"/>
    <property type="molecule type" value="Genomic_DNA"/>
</dbReference>
<keyword evidence="5" id="KW-1185">Reference proteome</keyword>
<dbReference type="SUPFAM" id="SSF55331">
    <property type="entry name" value="Tautomerase/MIF"/>
    <property type="match status" value="1"/>
</dbReference>
<dbReference type="AlphaFoldDB" id="A0AAE3QDD4"/>
<evidence type="ECO:0000313" key="5">
    <source>
        <dbReference type="Proteomes" id="UP001161580"/>
    </source>
</evidence>
<accession>A0AAE3QDD4</accession>
<evidence type="ECO:0000313" key="4">
    <source>
        <dbReference type="EMBL" id="MDI7922891.1"/>
    </source>
</evidence>
<keyword evidence="2" id="KW-0413">Isomerase</keyword>
<evidence type="ECO:0000259" key="3">
    <source>
        <dbReference type="Pfam" id="PF01361"/>
    </source>
</evidence>
<dbReference type="GO" id="GO:0016853">
    <property type="term" value="F:isomerase activity"/>
    <property type="evidence" value="ECO:0007669"/>
    <property type="project" value="UniProtKB-KW"/>
</dbReference>
<comment type="caution">
    <text evidence="4">The sequence shown here is derived from an EMBL/GenBank/DDBJ whole genome shotgun (WGS) entry which is preliminary data.</text>
</comment>
<evidence type="ECO:0000256" key="1">
    <source>
        <dbReference type="ARBA" id="ARBA00006723"/>
    </source>
</evidence>
<comment type="similarity">
    <text evidence="1">Belongs to the 4-oxalocrotonate tautomerase family.</text>
</comment>
<dbReference type="PANTHER" id="PTHR35530">
    <property type="entry name" value="TAUTOMERASE-RELATED"/>
    <property type="match status" value="1"/>
</dbReference>
<feature type="domain" description="4-oxalocrotonate tautomerase-like" evidence="3">
    <location>
        <begin position="75"/>
        <end position="135"/>
    </location>
</feature>
<evidence type="ECO:0000256" key="2">
    <source>
        <dbReference type="ARBA" id="ARBA00023235"/>
    </source>
</evidence>
<reference evidence="4" key="1">
    <citation type="submission" date="2022-03" db="EMBL/GenBank/DDBJ databases">
        <title>Fererhizobium litorale gen. nov., sp. nov., isolated from sandy sediments of the Sea of Japan seashore.</title>
        <authorList>
            <person name="Romanenko L."/>
            <person name="Kurilenko V."/>
            <person name="Otstavnykh N."/>
            <person name="Svetashev V."/>
            <person name="Tekutyeva L."/>
            <person name="Isaeva M."/>
            <person name="Mikhailov V."/>
        </authorList>
    </citation>
    <scope>NUCLEOTIDE SEQUENCE</scope>
    <source>
        <strain evidence="4">KMM 9576</strain>
    </source>
</reference>
<organism evidence="4 5">
    <name type="scientific">Ferirhizobium litorale</name>
    <dbReference type="NCBI Taxonomy" id="2927786"/>
    <lineage>
        <taxon>Bacteria</taxon>
        <taxon>Pseudomonadati</taxon>
        <taxon>Pseudomonadota</taxon>
        <taxon>Alphaproteobacteria</taxon>
        <taxon>Hyphomicrobiales</taxon>
        <taxon>Rhizobiaceae</taxon>
        <taxon>Ferirhizobium</taxon>
    </lineage>
</organism>
<proteinExistence type="inferred from homology"/>
<dbReference type="InterPro" id="IPR014347">
    <property type="entry name" value="Tautomerase/MIF_sf"/>
</dbReference>
<gene>
    <name evidence="4" type="ORF">MRS75_12440</name>
</gene>
<protein>
    <submittedName>
        <fullName evidence="4">Tautomerase family protein</fullName>
    </submittedName>
</protein>
<dbReference type="Proteomes" id="UP001161580">
    <property type="component" value="Unassembled WGS sequence"/>
</dbReference>
<dbReference type="RefSeq" id="WP_311789468.1">
    <property type="nucleotide sequence ID" value="NZ_JALDYY010000031.1"/>
</dbReference>
<dbReference type="InterPro" id="IPR004370">
    <property type="entry name" value="4-OT-like_dom"/>
</dbReference>
<dbReference type="Pfam" id="PF01361">
    <property type="entry name" value="Tautomerase"/>
    <property type="match status" value="1"/>
</dbReference>
<dbReference type="Gene3D" id="3.30.429.10">
    <property type="entry name" value="Macrophage Migration Inhibitory Factor"/>
    <property type="match status" value="2"/>
</dbReference>
<sequence length="190" mass="20574">MPIMNVHYVAGHIDDGAKADLATRLTEVLIKMEGGANTHGGRAFAWVIFTEIARTDFWVGGARDDTFIATPGPFLVHVTIPEGYMNAGHKSEVHAWVNDAILATLHARDAHKSSILVVIDEVPEGNWGAAGQTISLESIADAVGMSKSGGRFSWVRSYFDAKQRMLSAFDYPHDMGGLPPSMSAQRPGRL</sequence>